<evidence type="ECO:0000313" key="2">
    <source>
        <dbReference type="Proteomes" id="UP000011529"/>
    </source>
</evidence>
<dbReference type="RefSeq" id="WP_008656285.1">
    <property type="nucleotide sequence ID" value="NZ_ANMO01000105.1"/>
</dbReference>
<protein>
    <submittedName>
        <fullName evidence="1">Uncharacterized protein</fullName>
    </submittedName>
</protein>
<accession>M2AJ09</accession>
<evidence type="ECO:0000313" key="1">
    <source>
        <dbReference type="EMBL" id="EMB17125.1"/>
    </source>
</evidence>
<reference evidence="1" key="1">
    <citation type="submission" date="2012-11" db="EMBL/GenBank/DDBJ databases">
        <title>Permanent draft genomes of Rhodopirellula europaea strain SH398 and 6C.</title>
        <authorList>
            <person name="Richter M."/>
            <person name="Richter-Heitmann T."/>
            <person name="Frank C."/>
            <person name="Harder J."/>
            <person name="Glockner F.O."/>
        </authorList>
    </citation>
    <scope>NUCLEOTIDE SEQUENCE</scope>
    <source>
        <strain evidence="1">6C</strain>
    </source>
</reference>
<proteinExistence type="predicted"/>
<dbReference type="EMBL" id="ANMO01000105">
    <property type="protein sequence ID" value="EMB17125.1"/>
    <property type="molecule type" value="Genomic_DNA"/>
</dbReference>
<sequence>MACGRIHRVAISDSRIMDVNSETVAVIIRNMMVHEQTYQECRDAMLHRRKRQLATNKSAA</sequence>
<name>M2AJ09_9BACT</name>
<comment type="caution">
    <text evidence="1">The sequence shown here is derived from an EMBL/GenBank/DDBJ whole genome shotgun (WGS) entry which is preliminary data.</text>
</comment>
<dbReference type="Proteomes" id="UP000011529">
    <property type="component" value="Unassembled WGS sequence"/>
</dbReference>
<reference evidence="1" key="2">
    <citation type="journal article" date="2013" name="Mar. Genomics">
        <title>Expression of sulfatases in Rhodopirellula baltica and the diversity of sulfatases in the genus Rhodopirellula.</title>
        <authorList>
            <person name="Wegner C.E."/>
            <person name="Richter-Heitmann T."/>
            <person name="Klindworth A."/>
            <person name="Klockow C."/>
            <person name="Richter M."/>
            <person name="Achstetter T."/>
            <person name="Glockner F.O."/>
            <person name="Harder J."/>
        </authorList>
    </citation>
    <scope>NUCLEOTIDE SEQUENCE [LARGE SCALE GENOMIC DNA]</scope>
    <source>
        <strain evidence="1">6C</strain>
    </source>
</reference>
<organism evidence="1 2">
    <name type="scientific">Rhodopirellula europaea 6C</name>
    <dbReference type="NCBI Taxonomy" id="1263867"/>
    <lineage>
        <taxon>Bacteria</taxon>
        <taxon>Pseudomonadati</taxon>
        <taxon>Planctomycetota</taxon>
        <taxon>Planctomycetia</taxon>
        <taxon>Pirellulales</taxon>
        <taxon>Pirellulaceae</taxon>
        <taxon>Rhodopirellula</taxon>
    </lineage>
</organism>
<dbReference type="PATRIC" id="fig|1263867.3.peg.2276"/>
<dbReference type="AlphaFoldDB" id="M2AJ09"/>
<gene>
    <name evidence="1" type="ORF">RE6C_02141</name>
</gene>
<keyword evidence="2" id="KW-1185">Reference proteome</keyword>